<gene>
    <name evidence="2" type="ORF">AUC70_10945</name>
</gene>
<dbReference type="AlphaFoldDB" id="A0A1E3VKK5"/>
<reference evidence="2 3" key="1">
    <citation type="journal article" date="2016" name="Environ. Microbiol.">
        <title>New Methyloceanibacter diversity from North Sea sediments includes methanotroph containing solely the soluble methane monooxygenase.</title>
        <authorList>
            <person name="Vekeman B."/>
            <person name="Kerckhof F.M."/>
            <person name="Cremers G."/>
            <person name="de Vos P."/>
            <person name="Vandamme P."/>
            <person name="Boon N."/>
            <person name="Op den Camp H.J."/>
            <person name="Heylen K."/>
        </authorList>
    </citation>
    <scope>NUCLEOTIDE SEQUENCE [LARGE SCALE GENOMIC DNA]</scope>
    <source>
        <strain evidence="2 3">R-67176</strain>
    </source>
</reference>
<dbReference type="Pfam" id="PF05036">
    <property type="entry name" value="SPOR"/>
    <property type="match status" value="1"/>
</dbReference>
<dbReference type="InterPro" id="IPR007730">
    <property type="entry name" value="SPOR-like_dom"/>
</dbReference>
<evidence type="ECO:0000313" key="3">
    <source>
        <dbReference type="Proteomes" id="UP000094172"/>
    </source>
</evidence>
<keyword evidence="3" id="KW-1185">Reference proteome</keyword>
<name>A0A1E3VKK5_9HYPH</name>
<dbReference type="PROSITE" id="PS51724">
    <property type="entry name" value="SPOR"/>
    <property type="match status" value="1"/>
</dbReference>
<feature type="domain" description="SPOR" evidence="1">
    <location>
        <begin position="11"/>
        <end position="93"/>
    </location>
</feature>
<sequence>MDPVALPPAANDGSTRYGIEIGSVAKRDELRPLWREYLTKHAALVAGLQPRRVRGPDNGWRLIAGPFANAQDAEGACSLFKRADRPCAATVYAGDAL</sequence>
<dbReference type="EMBL" id="LPWE01000013">
    <property type="protein sequence ID" value="ODR94080.1"/>
    <property type="molecule type" value="Genomic_DNA"/>
</dbReference>
<proteinExistence type="predicted"/>
<comment type="caution">
    <text evidence="2">The sequence shown here is derived from an EMBL/GenBank/DDBJ whole genome shotgun (WGS) entry which is preliminary data.</text>
</comment>
<dbReference type="Proteomes" id="UP000094172">
    <property type="component" value="Unassembled WGS sequence"/>
</dbReference>
<accession>A0A1E3VKK5</accession>
<evidence type="ECO:0000259" key="1">
    <source>
        <dbReference type="PROSITE" id="PS51724"/>
    </source>
</evidence>
<protein>
    <recommendedName>
        <fullName evidence="1">SPOR domain-containing protein</fullName>
    </recommendedName>
</protein>
<dbReference type="GO" id="GO:0042834">
    <property type="term" value="F:peptidoglycan binding"/>
    <property type="evidence" value="ECO:0007669"/>
    <property type="project" value="InterPro"/>
</dbReference>
<organism evidence="2 3">
    <name type="scientific">Methyloceanibacter stevinii</name>
    <dbReference type="NCBI Taxonomy" id="1774970"/>
    <lineage>
        <taxon>Bacteria</taxon>
        <taxon>Pseudomonadati</taxon>
        <taxon>Pseudomonadota</taxon>
        <taxon>Alphaproteobacteria</taxon>
        <taxon>Hyphomicrobiales</taxon>
        <taxon>Hyphomicrobiaceae</taxon>
        <taxon>Methyloceanibacter</taxon>
    </lineage>
</organism>
<dbReference type="SUPFAM" id="SSF110997">
    <property type="entry name" value="Sporulation related repeat"/>
    <property type="match status" value="1"/>
</dbReference>
<evidence type="ECO:0000313" key="2">
    <source>
        <dbReference type="EMBL" id="ODR94080.1"/>
    </source>
</evidence>
<dbReference type="InterPro" id="IPR036680">
    <property type="entry name" value="SPOR-like_sf"/>
</dbReference>